<organism evidence="6 8">
    <name type="scientific">Lolium multiflorum</name>
    <name type="common">Italian ryegrass</name>
    <name type="synonym">Lolium perenne subsp. multiflorum</name>
    <dbReference type="NCBI Taxonomy" id="4521"/>
    <lineage>
        <taxon>Eukaryota</taxon>
        <taxon>Viridiplantae</taxon>
        <taxon>Streptophyta</taxon>
        <taxon>Embryophyta</taxon>
        <taxon>Tracheophyta</taxon>
        <taxon>Spermatophyta</taxon>
        <taxon>Magnoliopsida</taxon>
        <taxon>Liliopsida</taxon>
        <taxon>Poales</taxon>
        <taxon>Poaceae</taxon>
        <taxon>BOP clade</taxon>
        <taxon>Pooideae</taxon>
        <taxon>Poodae</taxon>
        <taxon>Poeae</taxon>
        <taxon>Poeae Chloroplast Group 2 (Poeae type)</taxon>
        <taxon>Loliodinae</taxon>
        <taxon>Loliinae</taxon>
        <taxon>Lolium</taxon>
    </lineage>
</organism>
<dbReference type="EMBL" id="JAUUTY010001099">
    <property type="protein sequence ID" value="KAK1561588.1"/>
    <property type="molecule type" value="Genomic_DNA"/>
</dbReference>
<dbReference type="GO" id="GO:0016020">
    <property type="term" value="C:membrane"/>
    <property type="evidence" value="ECO:0007669"/>
    <property type="project" value="UniProtKB-SubCell"/>
</dbReference>
<evidence type="ECO:0000313" key="7">
    <source>
        <dbReference type="EMBL" id="KAK1561588.1"/>
    </source>
</evidence>
<evidence type="ECO:0000256" key="5">
    <source>
        <dbReference type="SAM" id="MobiDB-lite"/>
    </source>
</evidence>
<dbReference type="SUPFAM" id="SSF69318">
    <property type="entry name" value="Integrin alpha N-terminal domain"/>
    <property type="match status" value="1"/>
</dbReference>
<evidence type="ECO:0000313" key="6">
    <source>
        <dbReference type="EMBL" id="KAK1558035.1"/>
    </source>
</evidence>
<evidence type="ECO:0000256" key="4">
    <source>
        <dbReference type="ARBA" id="ARBA00023136"/>
    </source>
</evidence>
<proteinExistence type="predicted"/>
<evidence type="ECO:0000256" key="1">
    <source>
        <dbReference type="ARBA" id="ARBA00004167"/>
    </source>
</evidence>
<protein>
    <submittedName>
        <fullName evidence="6">Uncharacterized protein</fullName>
    </submittedName>
</protein>
<dbReference type="EMBL" id="JAUUTY010001423">
    <property type="protein sequence ID" value="KAK1558035.1"/>
    <property type="molecule type" value="Genomic_DNA"/>
</dbReference>
<keyword evidence="4" id="KW-0472">Membrane</keyword>
<dbReference type="AlphaFoldDB" id="A0AAD8PH96"/>
<evidence type="ECO:0000256" key="3">
    <source>
        <dbReference type="ARBA" id="ARBA00022989"/>
    </source>
</evidence>
<dbReference type="PANTHER" id="PTHR21419">
    <property type="match status" value="1"/>
</dbReference>
<dbReference type="InterPro" id="IPR045232">
    <property type="entry name" value="FAM234"/>
</dbReference>
<dbReference type="Proteomes" id="UP001231189">
    <property type="component" value="Unassembled WGS sequence"/>
</dbReference>
<feature type="non-terminal residue" evidence="6">
    <location>
        <position position="1"/>
    </location>
</feature>
<feature type="compositionally biased region" description="Basic and acidic residues" evidence="5">
    <location>
        <begin position="68"/>
        <end position="91"/>
    </location>
</feature>
<keyword evidence="3" id="KW-1133">Transmembrane helix</keyword>
<keyword evidence="8" id="KW-1185">Reference proteome</keyword>
<accession>A0AAD8PH96</accession>
<reference evidence="6" key="1">
    <citation type="submission" date="2023-07" db="EMBL/GenBank/DDBJ databases">
        <title>A chromosome-level genome assembly of Lolium multiflorum.</title>
        <authorList>
            <person name="Chen Y."/>
            <person name="Copetti D."/>
            <person name="Kolliker R."/>
            <person name="Studer B."/>
        </authorList>
    </citation>
    <scope>NUCLEOTIDE SEQUENCE</scope>
    <source>
        <strain evidence="6">02402/16</strain>
        <tissue evidence="6">Leaf</tissue>
    </source>
</reference>
<feature type="region of interest" description="Disordered" evidence="5">
    <location>
        <begin position="67"/>
        <end position="119"/>
    </location>
</feature>
<evidence type="ECO:0000256" key="2">
    <source>
        <dbReference type="ARBA" id="ARBA00022692"/>
    </source>
</evidence>
<comment type="caution">
    <text evidence="6">The sequence shown here is derived from an EMBL/GenBank/DDBJ whole genome shotgun (WGS) entry which is preliminary data.</text>
</comment>
<evidence type="ECO:0000313" key="8">
    <source>
        <dbReference type="Proteomes" id="UP001231189"/>
    </source>
</evidence>
<comment type="subcellular location">
    <subcellularLocation>
        <location evidence="1">Membrane</location>
        <topology evidence="1">Single-pass membrane protein</topology>
    </subcellularLocation>
</comment>
<dbReference type="InterPro" id="IPR028994">
    <property type="entry name" value="Integrin_alpha_N"/>
</dbReference>
<sequence length="180" mass="20581">WPAFHQSNVHLSPLLYDIDKDGIREIVLATYNGVVNIFTISGYMVVDKLEVPRRKVRQNWYVGLNADPVDRSHPDVHDSSIAKETASKESHPNIQDESVVKESSKEPQSQEQPDEYNYDYDDYVDESMWGDEDWTEQEHEKAEDYVSIYAHILSTPVIADIEKDGVHEMVIAAVGHVIIP</sequence>
<name>A0AAD8PH96_LOLMU</name>
<keyword evidence="2" id="KW-0812">Transmembrane</keyword>
<dbReference type="PANTHER" id="PTHR21419:SF23">
    <property type="entry name" value="PROTEIN DEFECTIVE IN EXINE FORMATION 1"/>
    <property type="match status" value="1"/>
</dbReference>
<gene>
    <name evidence="7" type="ORF">QYE76_008198</name>
    <name evidence="6" type="ORF">QYE76_037696</name>
</gene>